<evidence type="ECO:0000313" key="1">
    <source>
        <dbReference type="EMBL" id="KAK0460585.1"/>
    </source>
</evidence>
<reference evidence="1" key="1">
    <citation type="submission" date="2023-06" db="EMBL/GenBank/DDBJ databases">
        <authorList>
            <consortium name="Lawrence Berkeley National Laboratory"/>
            <person name="Ahrendt S."/>
            <person name="Sahu N."/>
            <person name="Indic B."/>
            <person name="Wong-Bajracharya J."/>
            <person name="Merenyi Z."/>
            <person name="Ke H.-M."/>
            <person name="Monk M."/>
            <person name="Kocsube S."/>
            <person name="Drula E."/>
            <person name="Lipzen A."/>
            <person name="Balint B."/>
            <person name="Henrissat B."/>
            <person name="Andreopoulos B."/>
            <person name="Martin F.M."/>
            <person name="Harder C.B."/>
            <person name="Rigling D."/>
            <person name="Ford K.L."/>
            <person name="Foster G.D."/>
            <person name="Pangilinan J."/>
            <person name="Papanicolaou A."/>
            <person name="Barry K."/>
            <person name="LaButti K."/>
            <person name="Viragh M."/>
            <person name="Koriabine M."/>
            <person name="Yan M."/>
            <person name="Riley R."/>
            <person name="Champramary S."/>
            <person name="Plett K.L."/>
            <person name="Tsai I.J."/>
            <person name="Slot J."/>
            <person name="Sipos G."/>
            <person name="Plett J."/>
            <person name="Nagy L.G."/>
            <person name="Grigoriev I.V."/>
        </authorList>
    </citation>
    <scope>NUCLEOTIDE SEQUENCE</scope>
    <source>
        <strain evidence="1">CCBAS 213</strain>
    </source>
</reference>
<protein>
    <recommendedName>
        <fullName evidence="3">Metacaspase</fullName>
    </recommendedName>
</protein>
<dbReference type="Proteomes" id="UP001175211">
    <property type="component" value="Unassembled WGS sequence"/>
</dbReference>
<name>A0AA39N7R6_ARMTA</name>
<organism evidence="1 2">
    <name type="scientific">Armillaria tabescens</name>
    <name type="common">Ringless honey mushroom</name>
    <name type="synonym">Agaricus tabescens</name>
    <dbReference type="NCBI Taxonomy" id="1929756"/>
    <lineage>
        <taxon>Eukaryota</taxon>
        <taxon>Fungi</taxon>
        <taxon>Dikarya</taxon>
        <taxon>Basidiomycota</taxon>
        <taxon>Agaricomycotina</taxon>
        <taxon>Agaricomycetes</taxon>
        <taxon>Agaricomycetidae</taxon>
        <taxon>Agaricales</taxon>
        <taxon>Marasmiineae</taxon>
        <taxon>Physalacriaceae</taxon>
        <taxon>Desarmillaria</taxon>
    </lineage>
</organism>
<accession>A0AA39N7R6</accession>
<feature type="non-terminal residue" evidence="1">
    <location>
        <position position="106"/>
    </location>
</feature>
<gene>
    <name evidence="1" type="ORF">EV420DRAFT_1255628</name>
</gene>
<keyword evidence="2" id="KW-1185">Reference proteome</keyword>
<evidence type="ECO:0000313" key="2">
    <source>
        <dbReference type="Proteomes" id="UP001175211"/>
    </source>
</evidence>
<dbReference type="AlphaFoldDB" id="A0AA39N7R6"/>
<evidence type="ECO:0008006" key="3">
    <source>
        <dbReference type="Google" id="ProtNLM"/>
    </source>
</evidence>
<comment type="caution">
    <text evidence="1">The sequence shown here is derived from an EMBL/GenBank/DDBJ whole genome shotgun (WGS) entry which is preliminary data.</text>
</comment>
<proteinExistence type="predicted"/>
<dbReference type="RefSeq" id="XP_060332624.1">
    <property type="nucleotide sequence ID" value="XM_060466768.1"/>
</dbReference>
<dbReference type="EMBL" id="JAUEPS010000012">
    <property type="protein sequence ID" value="KAK0460585.1"/>
    <property type="molecule type" value="Genomic_DNA"/>
</dbReference>
<feature type="non-terminal residue" evidence="1">
    <location>
        <position position="1"/>
    </location>
</feature>
<dbReference type="Gene3D" id="3.40.50.1460">
    <property type="match status" value="1"/>
</dbReference>
<sequence length="106" mass="11517">SRTSIIRTLLSVIDNPHIEYGDNIIIFYAGHGSCYSFSEEDDEQAELGFVEALCPIDRGVTADSDGIPVPDISDREFNTILSLIARAKGSRITVILDCCHSGGVSR</sequence>
<dbReference type="GeneID" id="85350316"/>